<gene>
    <name evidence="2" type="ORF">ISS99_10060</name>
</gene>
<evidence type="ECO:0000313" key="2">
    <source>
        <dbReference type="EMBL" id="MBM7129872.1"/>
    </source>
</evidence>
<organism evidence="2 3">
    <name type="scientific">Dyella mobilis</name>
    <dbReference type="NCBI Taxonomy" id="1849582"/>
    <lineage>
        <taxon>Bacteria</taxon>
        <taxon>Pseudomonadati</taxon>
        <taxon>Pseudomonadota</taxon>
        <taxon>Gammaproteobacteria</taxon>
        <taxon>Lysobacterales</taxon>
        <taxon>Rhodanobacteraceae</taxon>
        <taxon>Dyella</taxon>
    </lineage>
</organism>
<feature type="region of interest" description="Disordered" evidence="1">
    <location>
        <begin position="1"/>
        <end position="35"/>
    </location>
</feature>
<dbReference type="RefSeq" id="WP_204631468.1">
    <property type="nucleotide sequence ID" value="NZ_BSOC01000003.1"/>
</dbReference>
<dbReference type="EMBL" id="JADIKF010000038">
    <property type="protein sequence ID" value="MBM7129872.1"/>
    <property type="molecule type" value="Genomic_DNA"/>
</dbReference>
<dbReference type="Proteomes" id="UP001430193">
    <property type="component" value="Unassembled WGS sequence"/>
</dbReference>
<evidence type="ECO:0000313" key="3">
    <source>
        <dbReference type="Proteomes" id="UP001430193"/>
    </source>
</evidence>
<comment type="caution">
    <text evidence="2">The sequence shown here is derived from an EMBL/GenBank/DDBJ whole genome shotgun (WGS) entry which is preliminary data.</text>
</comment>
<sequence>MSTKPTTDTTIDKDDATGAPSHPGGMHRPGHCALDTEDTAAHDEVLHDAALRDSCLRVPR</sequence>
<reference evidence="2" key="1">
    <citation type="submission" date="2020-10" db="EMBL/GenBank/DDBJ databases">
        <title>Phylogeny of dyella-like bacteria.</title>
        <authorList>
            <person name="Fu J."/>
        </authorList>
    </citation>
    <scope>NUCLEOTIDE SEQUENCE</scope>
    <source>
        <strain evidence="2">DHON07</strain>
    </source>
</reference>
<evidence type="ECO:0000256" key="1">
    <source>
        <dbReference type="SAM" id="MobiDB-lite"/>
    </source>
</evidence>
<accession>A0ABS2KFF3</accession>
<name>A0ABS2KFF3_9GAMM</name>
<proteinExistence type="predicted"/>
<keyword evidence="3" id="KW-1185">Reference proteome</keyword>
<protein>
    <submittedName>
        <fullName evidence="2">Uncharacterized protein</fullName>
    </submittedName>
</protein>